<dbReference type="STRING" id="36087.A0A077ZLL6"/>
<evidence type="ECO:0000313" key="2">
    <source>
        <dbReference type="Proteomes" id="UP000030665"/>
    </source>
</evidence>
<keyword evidence="2" id="KW-1185">Reference proteome</keyword>
<reference evidence="1" key="1">
    <citation type="submission" date="2014-01" db="EMBL/GenBank/DDBJ databases">
        <authorList>
            <person name="Aslett M."/>
        </authorList>
    </citation>
    <scope>NUCLEOTIDE SEQUENCE</scope>
</reference>
<proteinExistence type="predicted"/>
<dbReference type="Proteomes" id="UP000030665">
    <property type="component" value="Unassembled WGS sequence"/>
</dbReference>
<dbReference type="AlphaFoldDB" id="A0A077ZLL6"/>
<gene>
    <name evidence="1" type="ORF">TTRE_0000963401</name>
</gene>
<dbReference type="OrthoDB" id="6334544at2759"/>
<sequence>MNILRLHPPYLTLQKVAKASGISNRCCEDFPDLLNRVYLFDDEPCESPSVFLNINNDALRKAIFLFGDIKIDEHFKAPSTLHYALENYCKEEFLHGLLGKKGVPFSDTLSIRRPCALSDPDSLASCRSLTACLSDEEEKLTGTLAGSSCSTHSVSWQLKRRNDLYSWLDLYRSFLRFSCQG</sequence>
<dbReference type="EMBL" id="HG808131">
    <property type="protein sequence ID" value="CDW61197.1"/>
    <property type="molecule type" value="Genomic_DNA"/>
</dbReference>
<accession>A0A077ZLL6</accession>
<organism evidence="1 2">
    <name type="scientific">Trichuris trichiura</name>
    <name type="common">Whipworm</name>
    <name type="synonym">Trichocephalus trichiurus</name>
    <dbReference type="NCBI Taxonomy" id="36087"/>
    <lineage>
        <taxon>Eukaryota</taxon>
        <taxon>Metazoa</taxon>
        <taxon>Ecdysozoa</taxon>
        <taxon>Nematoda</taxon>
        <taxon>Enoplea</taxon>
        <taxon>Dorylaimia</taxon>
        <taxon>Trichinellida</taxon>
        <taxon>Trichuridae</taxon>
        <taxon>Trichuris</taxon>
    </lineage>
</organism>
<name>A0A077ZLL6_TRITR</name>
<reference evidence="1" key="2">
    <citation type="submission" date="2014-03" db="EMBL/GenBank/DDBJ databases">
        <title>The whipworm genome and dual-species transcriptomics of an intimate host-pathogen interaction.</title>
        <authorList>
            <person name="Foth B.J."/>
            <person name="Tsai I.J."/>
            <person name="Reid A.J."/>
            <person name="Bancroft A.J."/>
            <person name="Nichol S."/>
            <person name="Tracey A."/>
            <person name="Holroyd N."/>
            <person name="Cotton J.A."/>
            <person name="Stanley E.J."/>
            <person name="Zarowiecki M."/>
            <person name="Liu J.Z."/>
            <person name="Huckvale T."/>
            <person name="Cooper P.J."/>
            <person name="Grencis R.K."/>
            <person name="Berriman M."/>
        </authorList>
    </citation>
    <scope>NUCLEOTIDE SEQUENCE [LARGE SCALE GENOMIC DNA]</scope>
</reference>
<evidence type="ECO:0000313" key="1">
    <source>
        <dbReference type="EMBL" id="CDW61197.1"/>
    </source>
</evidence>
<protein>
    <submittedName>
        <fullName evidence="1">Uncharacterized protein</fullName>
    </submittedName>
</protein>